<dbReference type="Gene3D" id="2.10.109.10">
    <property type="entry name" value="Umud Fragment, subunit A"/>
    <property type="match status" value="2"/>
</dbReference>
<evidence type="ECO:0000313" key="10">
    <source>
        <dbReference type="EMBL" id="QEL14414.1"/>
    </source>
</evidence>
<evidence type="ECO:0000256" key="7">
    <source>
        <dbReference type="PIRSR" id="PIRSR600223-1"/>
    </source>
</evidence>
<dbReference type="InterPro" id="IPR019758">
    <property type="entry name" value="Pept_S26A_signal_pept_1_CS"/>
</dbReference>
<dbReference type="Proteomes" id="UP000324974">
    <property type="component" value="Chromosome"/>
</dbReference>
<dbReference type="Pfam" id="PF10502">
    <property type="entry name" value="Peptidase_S26"/>
    <property type="match status" value="2"/>
</dbReference>
<accession>A0A5C1ABA4</accession>
<dbReference type="InterPro" id="IPR036286">
    <property type="entry name" value="LexA/Signal_pep-like_sf"/>
</dbReference>
<feature type="active site" evidence="7">
    <location>
        <position position="69"/>
    </location>
</feature>
<dbReference type="CDD" id="cd06530">
    <property type="entry name" value="S26_SPase_I"/>
    <property type="match status" value="2"/>
</dbReference>
<feature type="transmembrane region" description="Helical" evidence="8">
    <location>
        <begin position="37"/>
        <end position="55"/>
    </location>
</feature>
<dbReference type="PANTHER" id="PTHR43390">
    <property type="entry name" value="SIGNAL PEPTIDASE I"/>
    <property type="match status" value="1"/>
</dbReference>
<dbReference type="InterPro" id="IPR019757">
    <property type="entry name" value="Pept_S26A_signal_pept_1_Lys-AS"/>
</dbReference>
<evidence type="ECO:0000256" key="1">
    <source>
        <dbReference type="ARBA" id="ARBA00000677"/>
    </source>
</evidence>
<dbReference type="GO" id="GO:0006465">
    <property type="term" value="P:signal peptide processing"/>
    <property type="evidence" value="ECO:0007669"/>
    <property type="project" value="InterPro"/>
</dbReference>
<evidence type="ECO:0000259" key="9">
    <source>
        <dbReference type="Pfam" id="PF10502"/>
    </source>
</evidence>
<evidence type="ECO:0000256" key="3">
    <source>
        <dbReference type="ARBA" id="ARBA00013208"/>
    </source>
</evidence>
<sequence>MDQPATTAEPLPPAADVPPPAVVPPAPVARYESPGDALRVVVTVVILVVCIFLFIRTFAVEPFGVPTGSMAPALVGNHRETLCPRCGYPVVIGEPSNGDRSPDATCPNCGKHGIDLSPTWEIPGDRLMVDKNVFNVRSPRRWEVAVFRCPVDLSKPYVKRMIGLPGEAVQLIGGDVFINGQLQRKTLAHLREMRVPVFDLAFAPLATWQPRWHVEPVADDPNFPAAANDTPSKPVDETILRTDGLVLDASGKRPSLGLTYRHWNLDDKQEGPITDWLAYNASQRRRPAPVHDFLFTCDLEVTAGSGRFACRLGDGLDSVRAEFPIGAAAGEGVQLAADRGGTPPLQSGFKLEVGKTYRLEFAFVDRRAMLAIDGVEPFGPLDLPAPPDVYPQRGQVTRPLQLGVRGVAVAVRNVKLWRDIHYRGDGGDEVNGTKTPYQLAADEFFVLGDNSANSHDSRAWKIPGVPERDFIGKPFLIHQPLKAGHVTVNGGAKAFQTVDWDRLRWVR</sequence>
<keyword evidence="8" id="KW-0472">Membrane</keyword>
<dbReference type="EMBL" id="CP042425">
    <property type="protein sequence ID" value="QEL14414.1"/>
    <property type="molecule type" value="Genomic_DNA"/>
</dbReference>
<keyword evidence="8" id="KW-1133">Transmembrane helix</keyword>
<evidence type="ECO:0000256" key="8">
    <source>
        <dbReference type="SAM" id="Phobius"/>
    </source>
</evidence>
<name>A0A5C1ABA4_9BACT</name>
<keyword evidence="11" id="KW-1185">Reference proteome</keyword>
<dbReference type="OrthoDB" id="9802919at2"/>
<proteinExistence type="inferred from homology"/>
<protein>
    <recommendedName>
        <fullName evidence="4">Signal peptidase I</fullName>
        <ecNumber evidence="3">3.4.21.89</ecNumber>
    </recommendedName>
    <alternativeName>
        <fullName evidence="6">Leader peptidase I</fullName>
    </alternativeName>
</protein>
<dbReference type="GO" id="GO:0009003">
    <property type="term" value="F:signal peptidase activity"/>
    <property type="evidence" value="ECO:0007669"/>
    <property type="project" value="UniProtKB-EC"/>
</dbReference>
<dbReference type="SUPFAM" id="SSF51306">
    <property type="entry name" value="LexA/Signal peptidase"/>
    <property type="match status" value="2"/>
</dbReference>
<evidence type="ECO:0000313" key="11">
    <source>
        <dbReference type="Proteomes" id="UP000324974"/>
    </source>
</evidence>
<comment type="similarity">
    <text evidence="2">Belongs to the peptidase S26 family.</text>
</comment>
<evidence type="ECO:0000256" key="6">
    <source>
        <dbReference type="ARBA" id="ARBA00029906"/>
    </source>
</evidence>
<dbReference type="InterPro" id="IPR019533">
    <property type="entry name" value="Peptidase_S26"/>
</dbReference>
<dbReference type="RefSeq" id="WP_149109305.1">
    <property type="nucleotide sequence ID" value="NZ_CP042425.1"/>
</dbReference>
<keyword evidence="5" id="KW-0378">Hydrolase</keyword>
<dbReference type="GO" id="GO:0004252">
    <property type="term" value="F:serine-type endopeptidase activity"/>
    <property type="evidence" value="ECO:0007669"/>
    <property type="project" value="InterPro"/>
</dbReference>
<feature type="domain" description="Peptidase S26" evidence="9">
    <location>
        <begin position="437"/>
        <end position="476"/>
    </location>
</feature>
<feature type="domain" description="Peptidase S26" evidence="9">
    <location>
        <begin position="123"/>
        <end position="195"/>
    </location>
</feature>
<keyword evidence="8" id="KW-0812">Transmembrane</keyword>
<evidence type="ECO:0000256" key="5">
    <source>
        <dbReference type="ARBA" id="ARBA00022801"/>
    </source>
</evidence>
<evidence type="ECO:0000256" key="4">
    <source>
        <dbReference type="ARBA" id="ARBA00019232"/>
    </source>
</evidence>
<dbReference type="PANTHER" id="PTHR43390:SF1">
    <property type="entry name" value="CHLOROPLAST PROCESSING PEPTIDASE"/>
    <property type="match status" value="1"/>
</dbReference>
<comment type="catalytic activity">
    <reaction evidence="1">
        <text>Cleavage of hydrophobic, N-terminal signal or leader sequences from secreted and periplasmic proteins.</text>
        <dbReference type="EC" id="3.4.21.89"/>
    </reaction>
</comment>
<feature type="active site" evidence="7">
    <location>
        <position position="159"/>
    </location>
</feature>
<organism evidence="10 11">
    <name type="scientific">Limnoglobus roseus</name>
    <dbReference type="NCBI Taxonomy" id="2598579"/>
    <lineage>
        <taxon>Bacteria</taxon>
        <taxon>Pseudomonadati</taxon>
        <taxon>Planctomycetota</taxon>
        <taxon>Planctomycetia</taxon>
        <taxon>Gemmatales</taxon>
        <taxon>Gemmataceae</taxon>
        <taxon>Limnoglobus</taxon>
    </lineage>
</organism>
<dbReference type="PRINTS" id="PR00727">
    <property type="entry name" value="LEADERPTASE"/>
</dbReference>
<dbReference type="EC" id="3.4.21.89" evidence="3"/>
<dbReference type="PROSITE" id="PS00761">
    <property type="entry name" value="SPASE_I_3"/>
    <property type="match status" value="1"/>
</dbReference>
<dbReference type="PROSITE" id="PS00760">
    <property type="entry name" value="SPASE_I_2"/>
    <property type="match status" value="1"/>
</dbReference>
<gene>
    <name evidence="10" type="ORF">PX52LOC_01302</name>
</gene>
<dbReference type="InterPro" id="IPR000223">
    <property type="entry name" value="Pept_S26A_signal_pept_1"/>
</dbReference>
<reference evidence="11" key="1">
    <citation type="submission" date="2019-08" db="EMBL/GenBank/DDBJ databases">
        <title>Limnoglobus roseus gen. nov., sp. nov., a novel freshwater planctomycete with a giant genome from the family Gemmataceae.</title>
        <authorList>
            <person name="Kulichevskaya I.S."/>
            <person name="Naumoff D.G."/>
            <person name="Miroshnikov K."/>
            <person name="Ivanova A."/>
            <person name="Philippov D.A."/>
            <person name="Hakobyan A."/>
            <person name="Rijpstra I.C."/>
            <person name="Sinninghe Damste J.S."/>
            <person name="Liesack W."/>
            <person name="Dedysh S.N."/>
        </authorList>
    </citation>
    <scope>NUCLEOTIDE SEQUENCE [LARGE SCALE GENOMIC DNA]</scope>
    <source>
        <strain evidence="11">PX52</strain>
    </source>
</reference>
<evidence type="ECO:0000256" key="2">
    <source>
        <dbReference type="ARBA" id="ARBA00009370"/>
    </source>
</evidence>
<dbReference type="GO" id="GO:0016020">
    <property type="term" value="C:membrane"/>
    <property type="evidence" value="ECO:0007669"/>
    <property type="project" value="InterPro"/>
</dbReference>
<dbReference type="AlphaFoldDB" id="A0A5C1ABA4"/>
<dbReference type="KEGG" id="lrs:PX52LOC_01302"/>